<evidence type="ECO:0000313" key="4">
    <source>
        <dbReference type="Proteomes" id="UP001323617"/>
    </source>
</evidence>
<proteinExistence type="predicted"/>
<organism evidence="3 4">
    <name type="scientific">Podospora pseudoanserina</name>
    <dbReference type="NCBI Taxonomy" id="2609844"/>
    <lineage>
        <taxon>Eukaryota</taxon>
        <taxon>Fungi</taxon>
        <taxon>Dikarya</taxon>
        <taxon>Ascomycota</taxon>
        <taxon>Pezizomycotina</taxon>
        <taxon>Sordariomycetes</taxon>
        <taxon>Sordariomycetidae</taxon>
        <taxon>Sordariales</taxon>
        <taxon>Podosporaceae</taxon>
        <taxon>Podospora</taxon>
    </lineage>
</organism>
<protein>
    <submittedName>
        <fullName evidence="3">Uncharacterized protein</fullName>
    </submittedName>
</protein>
<dbReference type="EMBL" id="JAFFHC010000002">
    <property type="protein sequence ID" value="KAK4679069.1"/>
    <property type="molecule type" value="Genomic_DNA"/>
</dbReference>
<feature type="transmembrane region" description="Helical" evidence="2">
    <location>
        <begin position="183"/>
        <end position="203"/>
    </location>
</feature>
<name>A0ABR0IFX0_9PEZI</name>
<evidence type="ECO:0000313" key="3">
    <source>
        <dbReference type="EMBL" id="KAK4679069.1"/>
    </source>
</evidence>
<reference evidence="3 4" key="1">
    <citation type="journal article" date="2023" name="bioRxiv">
        <title>High-quality genome assemblies of four members of thePodospora anserinaspecies complex.</title>
        <authorList>
            <person name="Ament-Velasquez S.L."/>
            <person name="Vogan A.A."/>
            <person name="Wallerman O."/>
            <person name="Hartmann F."/>
            <person name="Gautier V."/>
            <person name="Silar P."/>
            <person name="Giraud T."/>
            <person name="Johannesson H."/>
        </authorList>
    </citation>
    <scope>NUCLEOTIDE SEQUENCE [LARGE SCALE GENOMIC DNA]</scope>
    <source>
        <strain evidence="3 4">CBS 124.78</strain>
    </source>
</reference>
<keyword evidence="2" id="KW-1133">Transmembrane helix</keyword>
<dbReference type="Proteomes" id="UP001323617">
    <property type="component" value="Unassembled WGS sequence"/>
</dbReference>
<sequence length="211" mass="23386">MTILHHSIVSTTQQVEALAPDAGLLPNGKSGSAGLDRRVLASFQENRKTFSMLLLSSVNGYIPRPAVSHCVPPTGSHRYFALTTPTPLLTSSSPVREKSRSINTSATPPGQDEKRHGQVVGARKPMRERQKARLQLSSLLHSHCLLRWYIDSFERRTPSRLWTDSPKASWLTAQKHFRQWKRFATELGCAVIAPLVVLGILHASPLPPLLC</sequence>
<feature type="region of interest" description="Disordered" evidence="1">
    <location>
        <begin position="90"/>
        <end position="126"/>
    </location>
</feature>
<dbReference type="GeneID" id="87964659"/>
<evidence type="ECO:0000256" key="2">
    <source>
        <dbReference type="SAM" id="Phobius"/>
    </source>
</evidence>
<accession>A0ABR0IFX0</accession>
<keyword evidence="4" id="KW-1185">Reference proteome</keyword>
<evidence type="ECO:0000256" key="1">
    <source>
        <dbReference type="SAM" id="MobiDB-lite"/>
    </source>
</evidence>
<keyword evidence="2" id="KW-0812">Transmembrane</keyword>
<keyword evidence="2" id="KW-0472">Membrane</keyword>
<gene>
    <name evidence="3" type="ORF">QC764_200885</name>
</gene>
<dbReference type="RefSeq" id="XP_062802539.1">
    <property type="nucleotide sequence ID" value="XM_062943794.1"/>
</dbReference>
<comment type="caution">
    <text evidence="3">The sequence shown here is derived from an EMBL/GenBank/DDBJ whole genome shotgun (WGS) entry which is preliminary data.</text>
</comment>